<dbReference type="AlphaFoldDB" id="A0ABD2NDX1"/>
<dbReference type="Gene3D" id="1.20.1250.20">
    <property type="entry name" value="MFS general substrate transporter like domains"/>
    <property type="match status" value="1"/>
</dbReference>
<evidence type="ECO:0000313" key="7">
    <source>
        <dbReference type="EMBL" id="KAL3276948.1"/>
    </source>
</evidence>
<dbReference type="PANTHER" id="PTHR48021:SF46">
    <property type="entry name" value="MAJOR FACILITATOR SUPERFAMILY (MFS) PROFILE DOMAIN-CONTAINING PROTEIN"/>
    <property type="match status" value="1"/>
</dbReference>
<reference evidence="7 8" key="1">
    <citation type="journal article" date="2021" name="BMC Biol.">
        <title>Horizontally acquired antibacterial genes associated with adaptive radiation of ladybird beetles.</title>
        <authorList>
            <person name="Li H.S."/>
            <person name="Tang X.F."/>
            <person name="Huang Y.H."/>
            <person name="Xu Z.Y."/>
            <person name="Chen M.L."/>
            <person name="Du X.Y."/>
            <person name="Qiu B.Y."/>
            <person name="Chen P.T."/>
            <person name="Zhang W."/>
            <person name="Slipinski A."/>
            <person name="Escalona H.E."/>
            <person name="Waterhouse R.M."/>
            <person name="Zwick A."/>
            <person name="Pang H."/>
        </authorList>
    </citation>
    <scope>NUCLEOTIDE SEQUENCE [LARGE SCALE GENOMIC DNA]</scope>
    <source>
        <strain evidence="7">SYSU2018</strain>
    </source>
</reference>
<feature type="transmembrane region" description="Helical" evidence="5">
    <location>
        <begin position="72"/>
        <end position="94"/>
    </location>
</feature>
<evidence type="ECO:0000256" key="4">
    <source>
        <dbReference type="ARBA" id="ARBA00023136"/>
    </source>
</evidence>
<keyword evidence="4 5" id="KW-0472">Membrane</keyword>
<feature type="transmembrane region" description="Helical" evidence="5">
    <location>
        <begin position="125"/>
        <end position="148"/>
    </location>
</feature>
<protein>
    <recommendedName>
        <fullName evidence="6">Major facilitator superfamily (MFS) profile domain-containing protein</fullName>
    </recommendedName>
</protein>
<feature type="transmembrane region" description="Helical" evidence="5">
    <location>
        <begin position="160"/>
        <end position="185"/>
    </location>
</feature>
<dbReference type="Pfam" id="PF00083">
    <property type="entry name" value="Sugar_tr"/>
    <property type="match status" value="1"/>
</dbReference>
<evidence type="ECO:0000259" key="6">
    <source>
        <dbReference type="PROSITE" id="PS50850"/>
    </source>
</evidence>
<evidence type="ECO:0000313" key="8">
    <source>
        <dbReference type="Proteomes" id="UP001516400"/>
    </source>
</evidence>
<sequence length="198" mass="22306">MVNSIWNKLMNRTNNVIPEDNQQASNLRQYFITAIVSLNFLINGAHYGWPSPSLPYLKNGLGTSYKITEDQAYWIISLLPIGSFVGCIVFPFLSDIIGRKWLIIFISFGNFIGWILIGFSDNIVAIYIGRFSAGIADGVCLMLPMYLAEIVNSKIRGTMVSIALMNFVMGLLLINILEIFMHVYLTAKILSMVTIIYF</sequence>
<feature type="transmembrane region" description="Helical" evidence="5">
    <location>
        <begin position="30"/>
        <end position="49"/>
    </location>
</feature>
<evidence type="ECO:0000256" key="5">
    <source>
        <dbReference type="SAM" id="Phobius"/>
    </source>
</evidence>
<dbReference type="Proteomes" id="UP001516400">
    <property type="component" value="Unassembled WGS sequence"/>
</dbReference>
<evidence type="ECO:0000256" key="3">
    <source>
        <dbReference type="ARBA" id="ARBA00022989"/>
    </source>
</evidence>
<evidence type="ECO:0000256" key="1">
    <source>
        <dbReference type="ARBA" id="ARBA00004141"/>
    </source>
</evidence>
<comment type="subcellular location">
    <subcellularLocation>
        <location evidence="1">Membrane</location>
        <topology evidence="1">Multi-pass membrane protein</topology>
    </subcellularLocation>
</comment>
<dbReference type="SUPFAM" id="SSF103473">
    <property type="entry name" value="MFS general substrate transporter"/>
    <property type="match status" value="1"/>
</dbReference>
<dbReference type="InterPro" id="IPR050549">
    <property type="entry name" value="MFS_Trehalose_Transporter"/>
</dbReference>
<gene>
    <name evidence="7" type="ORF">HHI36_012313</name>
</gene>
<dbReference type="GO" id="GO:0016020">
    <property type="term" value="C:membrane"/>
    <property type="evidence" value="ECO:0007669"/>
    <property type="project" value="UniProtKB-SubCell"/>
</dbReference>
<feature type="domain" description="Major facilitator superfamily (MFS) profile" evidence="6">
    <location>
        <begin position="32"/>
        <end position="198"/>
    </location>
</feature>
<evidence type="ECO:0000256" key="2">
    <source>
        <dbReference type="ARBA" id="ARBA00022692"/>
    </source>
</evidence>
<comment type="caution">
    <text evidence="7">The sequence shown here is derived from an EMBL/GenBank/DDBJ whole genome shotgun (WGS) entry which is preliminary data.</text>
</comment>
<dbReference type="InterPro" id="IPR036259">
    <property type="entry name" value="MFS_trans_sf"/>
</dbReference>
<dbReference type="EMBL" id="JABFTP020000103">
    <property type="protein sequence ID" value="KAL3276948.1"/>
    <property type="molecule type" value="Genomic_DNA"/>
</dbReference>
<keyword evidence="8" id="KW-1185">Reference proteome</keyword>
<dbReference type="PANTHER" id="PTHR48021">
    <property type="match status" value="1"/>
</dbReference>
<dbReference type="InterPro" id="IPR020846">
    <property type="entry name" value="MFS_dom"/>
</dbReference>
<name>A0ABD2NDX1_9CUCU</name>
<organism evidence="7 8">
    <name type="scientific">Cryptolaemus montrouzieri</name>
    <dbReference type="NCBI Taxonomy" id="559131"/>
    <lineage>
        <taxon>Eukaryota</taxon>
        <taxon>Metazoa</taxon>
        <taxon>Ecdysozoa</taxon>
        <taxon>Arthropoda</taxon>
        <taxon>Hexapoda</taxon>
        <taxon>Insecta</taxon>
        <taxon>Pterygota</taxon>
        <taxon>Neoptera</taxon>
        <taxon>Endopterygota</taxon>
        <taxon>Coleoptera</taxon>
        <taxon>Polyphaga</taxon>
        <taxon>Cucujiformia</taxon>
        <taxon>Coccinelloidea</taxon>
        <taxon>Coccinellidae</taxon>
        <taxon>Scymninae</taxon>
        <taxon>Scymnini</taxon>
        <taxon>Cryptolaemus</taxon>
    </lineage>
</organism>
<keyword evidence="3 5" id="KW-1133">Transmembrane helix</keyword>
<dbReference type="PROSITE" id="PS50850">
    <property type="entry name" value="MFS"/>
    <property type="match status" value="1"/>
</dbReference>
<dbReference type="InterPro" id="IPR005828">
    <property type="entry name" value="MFS_sugar_transport-like"/>
</dbReference>
<keyword evidence="2 5" id="KW-0812">Transmembrane</keyword>
<accession>A0ABD2NDX1</accession>
<proteinExistence type="predicted"/>
<feature type="transmembrane region" description="Helical" evidence="5">
    <location>
        <begin position="101"/>
        <end position="119"/>
    </location>
</feature>